<sequence>FGKSGNTIIDDFILEKKLKWIPYNKFKNVEYLNEGGFGTIYKAIWLKNNEEKKVILKCHKNINENLNEFLKE</sequence>
<evidence type="ECO:0000313" key="1">
    <source>
        <dbReference type="EMBL" id="POG70663.1"/>
    </source>
</evidence>
<reference evidence="1 2" key="1">
    <citation type="journal article" date="2013" name="Proc. Natl. Acad. Sci. U.S.A.">
        <title>Genome of an arbuscular mycorrhizal fungus provides insight into the oldest plant symbiosis.</title>
        <authorList>
            <person name="Tisserant E."/>
            <person name="Malbreil M."/>
            <person name="Kuo A."/>
            <person name="Kohler A."/>
            <person name="Symeonidi A."/>
            <person name="Balestrini R."/>
            <person name="Charron P."/>
            <person name="Duensing N."/>
            <person name="Frei Dit Frey N."/>
            <person name="Gianinazzi-Pearson V."/>
            <person name="Gilbert L.B."/>
            <person name="Handa Y."/>
            <person name="Herr J.R."/>
            <person name="Hijri M."/>
            <person name="Koul R."/>
            <person name="Kawaguchi M."/>
            <person name="Krajinski F."/>
            <person name="Lammers P.J."/>
            <person name="Masclaux F.G."/>
            <person name="Murat C."/>
            <person name="Morin E."/>
            <person name="Ndikumana S."/>
            <person name="Pagni M."/>
            <person name="Petitpierre D."/>
            <person name="Requena N."/>
            <person name="Rosikiewicz P."/>
            <person name="Riley R."/>
            <person name="Saito K."/>
            <person name="San Clemente H."/>
            <person name="Shapiro H."/>
            <person name="van Tuinen D."/>
            <person name="Becard G."/>
            <person name="Bonfante P."/>
            <person name="Paszkowski U."/>
            <person name="Shachar-Hill Y.Y."/>
            <person name="Tuskan G.A."/>
            <person name="Young P.W."/>
            <person name="Sanders I.R."/>
            <person name="Henrissat B."/>
            <person name="Rensing S.A."/>
            <person name="Grigoriev I.V."/>
            <person name="Corradi N."/>
            <person name="Roux C."/>
            <person name="Martin F."/>
        </authorList>
    </citation>
    <scope>NUCLEOTIDE SEQUENCE [LARGE SCALE GENOMIC DNA]</scope>
    <source>
        <strain evidence="1 2">DAOM 197198</strain>
    </source>
</reference>
<dbReference type="SUPFAM" id="SSF56112">
    <property type="entry name" value="Protein kinase-like (PK-like)"/>
    <property type="match status" value="1"/>
</dbReference>
<proteinExistence type="predicted"/>
<organism evidence="1 2">
    <name type="scientific">Rhizophagus irregularis (strain DAOM 181602 / DAOM 197198 / MUCL 43194)</name>
    <name type="common">Arbuscular mycorrhizal fungus</name>
    <name type="synonym">Glomus intraradices</name>
    <dbReference type="NCBI Taxonomy" id="747089"/>
    <lineage>
        <taxon>Eukaryota</taxon>
        <taxon>Fungi</taxon>
        <taxon>Fungi incertae sedis</taxon>
        <taxon>Mucoromycota</taxon>
        <taxon>Glomeromycotina</taxon>
        <taxon>Glomeromycetes</taxon>
        <taxon>Glomerales</taxon>
        <taxon>Glomeraceae</taxon>
        <taxon>Rhizophagus</taxon>
    </lineage>
</organism>
<dbReference type="InterPro" id="IPR011009">
    <property type="entry name" value="Kinase-like_dom_sf"/>
</dbReference>
<evidence type="ECO:0008006" key="3">
    <source>
        <dbReference type="Google" id="ProtNLM"/>
    </source>
</evidence>
<keyword evidence="2" id="KW-1185">Reference proteome</keyword>
<dbReference type="Proteomes" id="UP000018888">
    <property type="component" value="Unassembled WGS sequence"/>
</dbReference>
<dbReference type="EMBL" id="AUPC02000118">
    <property type="protein sequence ID" value="POG70663.1"/>
    <property type="molecule type" value="Genomic_DNA"/>
</dbReference>
<dbReference type="Gene3D" id="3.30.200.20">
    <property type="entry name" value="Phosphorylase Kinase, domain 1"/>
    <property type="match status" value="1"/>
</dbReference>
<dbReference type="AlphaFoldDB" id="A0A2P4PZ60"/>
<comment type="caution">
    <text evidence="1">The sequence shown here is derived from an EMBL/GenBank/DDBJ whole genome shotgun (WGS) entry which is preliminary data.</text>
</comment>
<reference evidence="1 2" key="2">
    <citation type="journal article" date="2018" name="New Phytol.">
        <title>High intraspecific genome diversity in the model arbuscular mycorrhizal symbiont Rhizophagus irregularis.</title>
        <authorList>
            <person name="Chen E.C.H."/>
            <person name="Morin E."/>
            <person name="Beaudet D."/>
            <person name="Noel J."/>
            <person name="Yildirir G."/>
            <person name="Ndikumana S."/>
            <person name="Charron P."/>
            <person name="St-Onge C."/>
            <person name="Giorgi J."/>
            <person name="Kruger M."/>
            <person name="Marton T."/>
            <person name="Ropars J."/>
            <person name="Grigoriev I.V."/>
            <person name="Hainaut M."/>
            <person name="Henrissat B."/>
            <person name="Roux C."/>
            <person name="Martin F."/>
            <person name="Corradi N."/>
        </authorList>
    </citation>
    <scope>NUCLEOTIDE SEQUENCE [LARGE SCALE GENOMIC DNA]</scope>
    <source>
        <strain evidence="1 2">DAOM 197198</strain>
    </source>
</reference>
<name>A0A2P4PZ60_RHIID</name>
<protein>
    <recommendedName>
        <fullName evidence="3">Protein kinase domain-containing protein</fullName>
    </recommendedName>
</protein>
<accession>A0A2P4PZ60</accession>
<gene>
    <name evidence="1" type="ORF">GLOIN_2v1614583</name>
</gene>
<evidence type="ECO:0000313" key="2">
    <source>
        <dbReference type="Proteomes" id="UP000018888"/>
    </source>
</evidence>
<feature type="non-terminal residue" evidence="1">
    <location>
        <position position="1"/>
    </location>
</feature>
<feature type="non-terminal residue" evidence="1">
    <location>
        <position position="72"/>
    </location>
</feature>